<dbReference type="InterPro" id="IPR001841">
    <property type="entry name" value="Znf_RING"/>
</dbReference>
<dbReference type="AlphaFoldDB" id="A0A7R9U7Z2"/>
<dbReference type="CDD" id="cd00060">
    <property type="entry name" value="FHA"/>
    <property type="match status" value="1"/>
</dbReference>
<keyword evidence="3" id="KW-0862">Zinc</keyword>
<organism evidence="9">
    <name type="scientific">Pinguiococcus pyrenoidosus</name>
    <dbReference type="NCBI Taxonomy" id="172671"/>
    <lineage>
        <taxon>Eukaryota</taxon>
        <taxon>Sar</taxon>
        <taxon>Stramenopiles</taxon>
        <taxon>Ochrophyta</taxon>
        <taxon>Pinguiophyceae</taxon>
        <taxon>Pinguiochrysidales</taxon>
        <taxon>Pinguiochrysidaceae</taxon>
        <taxon>Pinguiococcus</taxon>
    </lineage>
</organism>
<evidence type="ECO:0000259" key="6">
    <source>
        <dbReference type="PROSITE" id="PS50006"/>
    </source>
</evidence>
<protein>
    <recommendedName>
        <fullName evidence="10">RING-CH-type domain-containing protein</fullName>
    </recommendedName>
</protein>
<dbReference type="PROSITE" id="PS50089">
    <property type="entry name" value="ZF_RING_2"/>
    <property type="match status" value="1"/>
</dbReference>
<proteinExistence type="predicted"/>
<dbReference type="GO" id="GO:0008270">
    <property type="term" value="F:zinc ion binding"/>
    <property type="evidence" value="ECO:0007669"/>
    <property type="project" value="UniProtKB-KW"/>
</dbReference>
<dbReference type="SMART" id="SM00744">
    <property type="entry name" value="RINGv"/>
    <property type="match status" value="1"/>
</dbReference>
<dbReference type="InterPro" id="IPR013083">
    <property type="entry name" value="Znf_RING/FYVE/PHD"/>
</dbReference>
<evidence type="ECO:0000259" key="7">
    <source>
        <dbReference type="PROSITE" id="PS50089"/>
    </source>
</evidence>
<feature type="region of interest" description="Disordered" evidence="5">
    <location>
        <begin position="194"/>
        <end position="220"/>
    </location>
</feature>
<evidence type="ECO:0000256" key="1">
    <source>
        <dbReference type="ARBA" id="ARBA00022723"/>
    </source>
</evidence>
<evidence type="ECO:0000313" key="9">
    <source>
        <dbReference type="EMBL" id="CAD8256273.1"/>
    </source>
</evidence>
<dbReference type="Gene3D" id="3.30.40.10">
    <property type="entry name" value="Zinc/RING finger domain, C3HC4 (zinc finger)"/>
    <property type="match status" value="1"/>
</dbReference>
<evidence type="ECO:0008006" key="10">
    <source>
        <dbReference type="Google" id="ProtNLM"/>
    </source>
</evidence>
<dbReference type="PROSITE" id="PS50006">
    <property type="entry name" value="FHA_DOMAIN"/>
    <property type="match status" value="1"/>
</dbReference>
<reference evidence="9" key="1">
    <citation type="submission" date="2021-01" db="EMBL/GenBank/DDBJ databases">
        <authorList>
            <person name="Corre E."/>
            <person name="Pelletier E."/>
            <person name="Niang G."/>
            <person name="Scheremetjew M."/>
            <person name="Finn R."/>
            <person name="Kale V."/>
            <person name="Holt S."/>
            <person name="Cochrane G."/>
            <person name="Meng A."/>
            <person name="Brown T."/>
            <person name="Cohen L."/>
        </authorList>
    </citation>
    <scope>NUCLEOTIDE SEQUENCE</scope>
    <source>
        <strain evidence="9">CCMP2078</strain>
    </source>
</reference>
<dbReference type="PANTHER" id="PTHR46210">
    <property type="entry name" value="FHA DOMAIN-CONTAINING PROTEIN"/>
    <property type="match status" value="1"/>
</dbReference>
<evidence type="ECO:0000256" key="3">
    <source>
        <dbReference type="ARBA" id="ARBA00022833"/>
    </source>
</evidence>
<feature type="compositionally biased region" description="Basic and acidic residues" evidence="5">
    <location>
        <begin position="533"/>
        <end position="546"/>
    </location>
</feature>
<dbReference type="PANTHER" id="PTHR46210:SF1">
    <property type="entry name" value="FHA DOMAIN-CONTAINING PROTEIN"/>
    <property type="match status" value="1"/>
</dbReference>
<evidence type="ECO:0000256" key="2">
    <source>
        <dbReference type="ARBA" id="ARBA00022771"/>
    </source>
</evidence>
<keyword evidence="1" id="KW-0479">Metal-binding</keyword>
<dbReference type="Gene3D" id="2.60.200.20">
    <property type="match status" value="1"/>
</dbReference>
<evidence type="ECO:0000256" key="4">
    <source>
        <dbReference type="PROSITE-ProRule" id="PRU00175"/>
    </source>
</evidence>
<feature type="domain" description="RING-CH-type" evidence="8">
    <location>
        <begin position="223"/>
        <end position="297"/>
    </location>
</feature>
<sequence>MGAAIAREDGPVESVEVEDGPLFDASLTAGTALDFKISYSSNQKYKLPEKQNLRCEVAPVVLRGMGHTSEQPSIADAFESKFGTHVTHYSLGDPKNYELLVAPSEDGYWLLPSAEAFSRHTGTCVILGDRRNRTITQRLGVGDCFRLGSVGLVVSEIHTGGEDGHEIMSQGAWDYLRNDLEHIEMCVPAHTPARRRSAGSKTGTEAEANGYDTEDEADEDFEQESGDAPICYICFDGENTEDNPLVAPCQCRGDTQYLHLNCLQKWYETNEDSHVCAVYTTTGTQHCPVCKAKYKTHAKLQDGRIISLRRRELAPPYICFIVVTKHDAASVLFQTRFQLSFASVMSPDGTEATRELTIGRSHNCDMPLDYRTISVRHASVSYSQRAGFQLQDLRSSNGTLMYLQSPWKLPMNRTTSIRVGRATINVKPSSSLWHRLRGRGRRASGVDESVETERSRREFEQLKRFTDDFMRTARKRRRESRKGDAPHFSTSGKGRRKSNRSPTALVELDIDEDEEKPVEAPKAASVQDAGEAEETKMVETKAEGKRSSSPTRKSAGKGRVVPVAPALGTPGESIGVSVAEGDDR</sequence>
<evidence type="ECO:0000256" key="5">
    <source>
        <dbReference type="SAM" id="MobiDB-lite"/>
    </source>
</evidence>
<dbReference type="Pfam" id="PF00498">
    <property type="entry name" value="FHA"/>
    <property type="match status" value="1"/>
</dbReference>
<dbReference type="SMART" id="SM00240">
    <property type="entry name" value="FHA"/>
    <property type="match status" value="1"/>
</dbReference>
<dbReference type="InterPro" id="IPR011016">
    <property type="entry name" value="Znf_RING-CH"/>
</dbReference>
<gene>
    <name evidence="9" type="ORF">PPYR1160_LOCUS5765</name>
</gene>
<dbReference type="CDD" id="cd16495">
    <property type="entry name" value="RING_CH-C4HC3_MARCH"/>
    <property type="match status" value="1"/>
</dbReference>
<evidence type="ECO:0000259" key="8">
    <source>
        <dbReference type="PROSITE" id="PS51292"/>
    </source>
</evidence>
<dbReference type="PROSITE" id="PS51292">
    <property type="entry name" value="ZF_RING_CH"/>
    <property type="match status" value="1"/>
</dbReference>
<dbReference type="EMBL" id="HBEA01007524">
    <property type="protein sequence ID" value="CAD8256273.1"/>
    <property type="molecule type" value="Transcribed_RNA"/>
</dbReference>
<feature type="region of interest" description="Disordered" evidence="5">
    <location>
        <begin position="469"/>
        <end position="584"/>
    </location>
</feature>
<dbReference type="SUPFAM" id="SSF57850">
    <property type="entry name" value="RING/U-box"/>
    <property type="match status" value="1"/>
</dbReference>
<dbReference type="Pfam" id="PF12906">
    <property type="entry name" value="RINGv"/>
    <property type="match status" value="1"/>
</dbReference>
<feature type="domain" description="FHA" evidence="6">
    <location>
        <begin position="356"/>
        <end position="401"/>
    </location>
</feature>
<dbReference type="InterPro" id="IPR000253">
    <property type="entry name" value="FHA_dom"/>
</dbReference>
<name>A0A7R9U7Z2_9STRA</name>
<accession>A0A7R9U7Z2</accession>
<keyword evidence="2 4" id="KW-0863">Zinc-finger</keyword>
<dbReference type="SUPFAM" id="SSF49879">
    <property type="entry name" value="SMAD/FHA domain"/>
    <property type="match status" value="1"/>
</dbReference>
<feature type="domain" description="RING-type" evidence="7">
    <location>
        <begin position="231"/>
        <end position="291"/>
    </location>
</feature>
<dbReference type="InterPro" id="IPR008984">
    <property type="entry name" value="SMAD_FHA_dom_sf"/>
</dbReference>